<accession>A0A1I0BTD9</accession>
<proteinExistence type="predicted"/>
<evidence type="ECO:0008006" key="3">
    <source>
        <dbReference type="Google" id="ProtNLM"/>
    </source>
</evidence>
<name>A0A1I0BTD9_9PSED</name>
<evidence type="ECO:0000313" key="2">
    <source>
        <dbReference type="Proteomes" id="UP000182332"/>
    </source>
</evidence>
<sequence length="332" mass="37225">MNTIAQFPGSIEYPMLNPQAFRQAKAKANDATIEVKRLFIQTQYLPSLHSRISGQDQALRTADFQLRETVNSLESETNRQVDALRYLQSELRNPPESDHGDIIEDIGQRVQTIIGYVSEKERVLKSLIPAMAAPIDRTATDKYITQFEADLARLPTEVLEITERQNALDAKRKALTEAMALIEAKGFTQIAKDTALSAQEITKLGMATPEVMAVEAAINVALQVLERAESLINYVGMIEARDRLRKQINDLIERALAKEEELRLVSWKKDLVTESHRFDDHRAQYVAEYEKCVTASRSFLSTHSNVNGADQDGVAQFAADVLSLAKHLKVMA</sequence>
<dbReference type="RefSeq" id="WP_074886569.1">
    <property type="nucleotide sequence ID" value="NZ_FOHW01000006.1"/>
</dbReference>
<dbReference type="NCBIfam" id="NF033927">
    <property type="entry name" value="alph_xenorhab_B"/>
    <property type="match status" value="1"/>
</dbReference>
<dbReference type="Proteomes" id="UP000182332">
    <property type="component" value="Unassembled WGS sequence"/>
</dbReference>
<protein>
    <recommendedName>
        <fullName evidence="3">Alpha-xenorhabdolysin family binary toxin subunit B</fullName>
    </recommendedName>
</protein>
<reference evidence="1 2" key="1">
    <citation type="submission" date="2016-10" db="EMBL/GenBank/DDBJ databases">
        <authorList>
            <person name="de Groot N.N."/>
        </authorList>
    </citation>
    <scope>NUCLEOTIDE SEQUENCE [LARGE SCALE GENOMIC DNA]</scope>
    <source>
        <strain evidence="1 2">DSM 11363</strain>
    </source>
</reference>
<evidence type="ECO:0000313" key="1">
    <source>
        <dbReference type="EMBL" id="SET09881.1"/>
    </source>
</evidence>
<dbReference type="OrthoDB" id="6832077at2"/>
<dbReference type="AlphaFoldDB" id="A0A1I0BTD9"/>
<organism evidence="1 2">
    <name type="scientific">Pseudomonas graminis</name>
    <dbReference type="NCBI Taxonomy" id="158627"/>
    <lineage>
        <taxon>Bacteria</taxon>
        <taxon>Pseudomonadati</taxon>
        <taxon>Pseudomonadota</taxon>
        <taxon>Gammaproteobacteria</taxon>
        <taxon>Pseudomonadales</taxon>
        <taxon>Pseudomonadaceae</taxon>
        <taxon>Pseudomonas</taxon>
    </lineage>
</organism>
<dbReference type="InterPro" id="IPR047760">
    <property type="entry name" value="XaxB-like"/>
</dbReference>
<gene>
    <name evidence="1" type="ORF">SAMN05216197_106131</name>
</gene>
<dbReference type="EMBL" id="FOHW01000006">
    <property type="protein sequence ID" value="SET09881.1"/>
    <property type="molecule type" value="Genomic_DNA"/>
</dbReference>